<feature type="transmembrane region" description="Helical" evidence="12">
    <location>
        <begin position="114"/>
        <end position="135"/>
    </location>
</feature>
<keyword evidence="9 12" id="KW-0472">Membrane</keyword>
<dbReference type="Gene3D" id="1.20.1070.10">
    <property type="entry name" value="Rhodopsin 7-helix transmembrane proteins"/>
    <property type="match status" value="1"/>
</dbReference>
<evidence type="ECO:0000256" key="3">
    <source>
        <dbReference type="ARBA" id="ARBA00022475"/>
    </source>
</evidence>
<dbReference type="PRINTS" id="PR00237">
    <property type="entry name" value="GPCRRHODOPSN"/>
</dbReference>
<comment type="function">
    <text evidence="1">Odorant receptor.</text>
</comment>
<dbReference type="InterPro" id="IPR050516">
    <property type="entry name" value="Olfactory_GPCR"/>
</dbReference>
<evidence type="ECO:0000256" key="4">
    <source>
        <dbReference type="ARBA" id="ARBA00022606"/>
    </source>
</evidence>
<dbReference type="OMA" id="VNSRICI"/>
<evidence type="ECO:0000259" key="13">
    <source>
        <dbReference type="PROSITE" id="PS50262"/>
    </source>
</evidence>
<reference evidence="14" key="2">
    <citation type="submission" date="2025-08" db="UniProtKB">
        <authorList>
            <consortium name="Ensembl"/>
        </authorList>
    </citation>
    <scope>IDENTIFICATION</scope>
    <source>
        <strain evidence="14">2N</strain>
    </source>
</reference>
<keyword evidence="3" id="KW-1003">Cell membrane</keyword>
<dbReference type="Pfam" id="PF13853">
    <property type="entry name" value="7tm_4"/>
    <property type="match status" value="1"/>
</dbReference>
<dbReference type="InParanoid" id="H0W0N1"/>
<dbReference type="GeneTree" id="ENSGT01140000282578"/>
<evidence type="ECO:0000256" key="2">
    <source>
        <dbReference type="ARBA" id="ARBA00004651"/>
    </source>
</evidence>
<reference evidence="15" key="1">
    <citation type="journal article" date="2011" name="Nature">
        <title>A high-resolution map of human evolutionary constraint using 29 mammals.</title>
        <authorList>
            <person name="Lindblad-Toh K."/>
            <person name="Garber M."/>
            <person name="Zuk O."/>
            <person name="Lin M.F."/>
            <person name="Parker B.J."/>
            <person name="Washietl S."/>
            <person name="Kheradpour P."/>
            <person name="Ernst J."/>
            <person name="Jordan G."/>
            <person name="Mauceli E."/>
            <person name="Ward L.D."/>
            <person name="Lowe C.B."/>
            <person name="Holloway A.K."/>
            <person name="Clamp M."/>
            <person name="Gnerre S."/>
            <person name="Alfoldi J."/>
            <person name="Beal K."/>
            <person name="Chang J."/>
            <person name="Clawson H."/>
            <person name="Cuff J."/>
            <person name="Di Palma F."/>
            <person name="Fitzgerald S."/>
            <person name="Flicek P."/>
            <person name="Guttman M."/>
            <person name="Hubisz M.J."/>
            <person name="Jaffe D.B."/>
            <person name="Jungreis I."/>
            <person name="Kent W.J."/>
            <person name="Kostka D."/>
            <person name="Lara M."/>
            <person name="Martins A.L."/>
            <person name="Massingham T."/>
            <person name="Moltke I."/>
            <person name="Raney B.J."/>
            <person name="Rasmussen M.D."/>
            <person name="Robinson J."/>
            <person name="Stark A."/>
            <person name="Vilella A.J."/>
            <person name="Wen J."/>
            <person name="Xie X."/>
            <person name="Zody M.C."/>
            <person name="Baldwin J."/>
            <person name="Bloom T."/>
            <person name="Chin C.W."/>
            <person name="Heiman D."/>
            <person name="Nicol R."/>
            <person name="Nusbaum C."/>
            <person name="Young S."/>
            <person name="Wilkinson J."/>
            <person name="Worley K.C."/>
            <person name="Kovar C.L."/>
            <person name="Muzny D.M."/>
            <person name="Gibbs R.A."/>
            <person name="Cree A."/>
            <person name="Dihn H.H."/>
            <person name="Fowler G."/>
            <person name="Jhangiani S."/>
            <person name="Joshi V."/>
            <person name="Lee S."/>
            <person name="Lewis L.R."/>
            <person name="Nazareth L.V."/>
            <person name="Okwuonu G."/>
            <person name="Santibanez J."/>
            <person name="Warren W.C."/>
            <person name="Mardis E.R."/>
            <person name="Weinstock G.M."/>
            <person name="Wilson R.K."/>
            <person name="Delehaunty K."/>
            <person name="Dooling D."/>
            <person name="Fronik C."/>
            <person name="Fulton L."/>
            <person name="Fulton B."/>
            <person name="Graves T."/>
            <person name="Minx P."/>
            <person name="Sodergren E."/>
            <person name="Birney E."/>
            <person name="Margulies E.H."/>
            <person name="Herrero J."/>
            <person name="Green E.D."/>
            <person name="Haussler D."/>
            <person name="Siepel A."/>
            <person name="Goldman N."/>
            <person name="Pollard K.S."/>
            <person name="Pedersen J.S."/>
            <person name="Lander E.S."/>
            <person name="Kellis M."/>
        </authorList>
    </citation>
    <scope>NUCLEOTIDE SEQUENCE [LARGE SCALE GENOMIC DNA]</scope>
    <source>
        <strain evidence="15">2N</strain>
    </source>
</reference>
<dbReference type="InterPro" id="IPR000276">
    <property type="entry name" value="GPCR_Rhodpsn"/>
</dbReference>
<evidence type="ECO:0000256" key="5">
    <source>
        <dbReference type="ARBA" id="ARBA00022692"/>
    </source>
</evidence>
<dbReference type="PROSITE" id="PS50262">
    <property type="entry name" value="G_PROTEIN_RECEP_F1_2"/>
    <property type="match status" value="1"/>
</dbReference>
<dbReference type="VEuPathDB" id="HostDB:ENSCPOG00000012957"/>
<evidence type="ECO:0000313" key="14">
    <source>
        <dbReference type="Ensembl" id="ENSCPOP00000016519.2"/>
    </source>
</evidence>
<accession>H0W0N1</accession>
<dbReference type="PRINTS" id="PR00245">
    <property type="entry name" value="OLFACTORYR"/>
</dbReference>
<evidence type="ECO:0000256" key="11">
    <source>
        <dbReference type="ARBA" id="ARBA00023224"/>
    </source>
</evidence>
<reference evidence="14" key="3">
    <citation type="submission" date="2025-09" db="UniProtKB">
        <authorList>
            <consortium name="Ensembl"/>
        </authorList>
    </citation>
    <scope>IDENTIFICATION</scope>
    <source>
        <strain evidence="14">2N</strain>
    </source>
</reference>
<keyword evidence="10" id="KW-0675">Receptor</keyword>
<name>H0W0N1_CAVPO</name>
<dbReference type="CDD" id="cd15227">
    <property type="entry name" value="7tmA_OR14-like"/>
    <property type="match status" value="1"/>
</dbReference>
<feature type="transmembrane region" description="Helical" evidence="12">
    <location>
        <begin position="209"/>
        <end position="232"/>
    </location>
</feature>
<evidence type="ECO:0000256" key="8">
    <source>
        <dbReference type="ARBA" id="ARBA00023040"/>
    </source>
</evidence>
<feature type="transmembrane region" description="Helical" evidence="12">
    <location>
        <begin position="88"/>
        <end position="108"/>
    </location>
</feature>
<dbReference type="GO" id="GO:0004930">
    <property type="term" value="F:G protein-coupled receptor activity"/>
    <property type="evidence" value="ECO:0007669"/>
    <property type="project" value="UniProtKB-KW"/>
</dbReference>
<keyword evidence="6" id="KW-0552">Olfaction</keyword>
<evidence type="ECO:0000256" key="10">
    <source>
        <dbReference type="ARBA" id="ARBA00023170"/>
    </source>
</evidence>
<organism evidence="14 15">
    <name type="scientific">Cavia porcellus</name>
    <name type="common">Guinea pig</name>
    <dbReference type="NCBI Taxonomy" id="10141"/>
    <lineage>
        <taxon>Eukaryota</taxon>
        <taxon>Metazoa</taxon>
        <taxon>Chordata</taxon>
        <taxon>Craniata</taxon>
        <taxon>Vertebrata</taxon>
        <taxon>Euteleostomi</taxon>
        <taxon>Mammalia</taxon>
        <taxon>Eutheria</taxon>
        <taxon>Euarchontoglires</taxon>
        <taxon>Glires</taxon>
        <taxon>Rodentia</taxon>
        <taxon>Hystricomorpha</taxon>
        <taxon>Caviidae</taxon>
        <taxon>Cavia</taxon>
    </lineage>
</organism>
<gene>
    <name evidence="14" type="primary">LOC100733933</name>
</gene>
<keyword evidence="15" id="KW-1185">Reference proteome</keyword>
<dbReference type="AlphaFoldDB" id="H0W0N1"/>
<keyword evidence="8" id="KW-0297">G-protein coupled receptor</keyword>
<feature type="transmembrane region" description="Helical" evidence="12">
    <location>
        <begin position="288"/>
        <end position="308"/>
    </location>
</feature>
<dbReference type="STRING" id="10141.ENSCPOP00000016519"/>
<dbReference type="FunCoup" id="H0W0N1">
    <property type="interactions" value="544"/>
</dbReference>
<dbReference type="FunFam" id="1.20.1070.10:FF:000037">
    <property type="entry name" value="Olfactory receptor"/>
    <property type="match status" value="1"/>
</dbReference>
<sequence length="348" mass="39202">MGSDLLPFLLRYQWHLTKMSNSTSMMDFLLMEFSDLRDRQVSYAMFFSLIYLVTVMGNLIIAVVITLDQSLHTPMYFFLRNLSMLDSCYISVTVPNSCINSLLGSSSISKAGCATQVFFVLFCAYVELLFLTIMAHDRFAAIYKPLHYTSIMNPRLCVHSTLASLLSGLVYAALHTSNTFRLSFCHSHVVQQLFCDIPSLLKLSCSDTFSNWITILVSILVFVVGCFIFIIKSYIHIFSAVLRLPAGADRTKAFSTCVPHILVVGVFVISGSYVYLRRSAMSASTWDMVLSIFYSVIPPIFNPIIYSLKNTQIQCALRKLVTRMLFSGNVLRIPTQLSHSHVVGNQCR</sequence>
<dbReference type="InterPro" id="IPR017452">
    <property type="entry name" value="GPCR_Rhodpsn_7TM"/>
</dbReference>
<feature type="domain" description="G-protein coupled receptors family 1 profile" evidence="13">
    <location>
        <begin position="57"/>
        <end position="306"/>
    </location>
</feature>
<evidence type="ECO:0000256" key="9">
    <source>
        <dbReference type="ARBA" id="ARBA00023136"/>
    </source>
</evidence>
<feature type="transmembrane region" description="Helical" evidence="12">
    <location>
        <begin position="43"/>
        <end position="67"/>
    </location>
</feature>
<dbReference type="GO" id="GO:0005886">
    <property type="term" value="C:plasma membrane"/>
    <property type="evidence" value="ECO:0007669"/>
    <property type="project" value="UniProtKB-SubCell"/>
</dbReference>
<dbReference type="InterPro" id="IPR000725">
    <property type="entry name" value="Olfact_rcpt"/>
</dbReference>
<dbReference type="SUPFAM" id="SSF81321">
    <property type="entry name" value="Family A G protein-coupled receptor-like"/>
    <property type="match status" value="1"/>
</dbReference>
<feature type="transmembrane region" description="Helical" evidence="12">
    <location>
        <begin position="253"/>
        <end position="276"/>
    </location>
</feature>
<dbReference type="Proteomes" id="UP000005447">
    <property type="component" value="Unassembled WGS sequence"/>
</dbReference>
<evidence type="ECO:0000313" key="15">
    <source>
        <dbReference type="Proteomes" id="UP000005447"/>
    </source>
</evidence>
<keyword evidence="7 12" id="KW-1133">Transmembrane helix</keyword>
<keyword evidence="5 12" id="KW-0812">Transmembrane</keyword>
<dbReference type="Ensembl" id="ENSCPOT00000013082.3">
    <property type="protein sequence ID" value="ENSCPOP00000016519.2"/>
    <property type="gene ID" value="ENSCPOG00000012957.4"/>
</dbReference>
<dbReference type="HOGENOM" id="CLU_012526_1_2_1"/>
<keyword evidence="4" id="KW-0716">Sensory transduction</keyword>
<dbReference type="PANTHER" id="PTHR26452">
    <property type="entry name" value="OLFACTORY RECEPTOR"/>
    <property type="match status" value="1"/>
</dbReference>
<keyword evidence="11" id="KW-0807">Transducer</keyword>
<evidence type="ECO:0000256" key="6">
    <source>
        <dbReference type="ARBA" id="ARBA00022725"/>
    </source>
</evidence>
<evidence type="ECO:0000256" key="1">
    <source>
        <dbReference type="ARBA" id="ARBA00002936"/>
    </source>
</evidence>
<evidence type="ECO:0000256" key="7">
    <source>
        <dbReference type="ARBA" id="ARBA00022989"/>
    </source>
</evidence>
<protein>
    <submittedName>
        <fullName evidence="14">Olfactory receptor 14C36-like</fullName>
    </submittedName>
</protein>
<dbReference type="EMBL" id="AAKN02002644">
    <property type="status" value="NOT_ANNOTATED_CDS"/>
    <property type="molecule type" value="Genomic_DNA"/>
</dbReference>
<comment type="subcellular location">
    <subcellularLocation>
        <location evidence="2">Cell membrane</location>
        <topology evidence="2">Multi-pass membrane protein</topology>
    </subcellularLocation>
</comment>
<evidence type="ECO:0000256" key="12">
    <source>
        <dbReference type="SAM" id="Phobius"/>
    </source>
</evidence>
<proteinExistence type="predicted"/>
<feature type="transmembrane region" description="Helical" evidence="12">
    <location>
        <begin position="156"/>
        <end position="174"/>
    </location>
</feature>
<dbReference type="eggNOG" id="ENOG502SHXQ">
    <property type="taxonomic scope" value="Eukaryota"/>
</dbReference>
<dbReference type="GO" id="GO:0004984">
    <property type="term" value="F:olfactory receptor activity"/>
    <property type="evidence" value="ECO:0007669"/>
    <property type="project" value="InterPro"/>
</dbReference>